<organism evidence="1 2">
    <name type="scientific">Vibrio harveyi</name>
    <name type="common">Beneckea harveyi</name>
    <dbReference type="NCBI Taxonomy" id="669"/>
    <lineage>
        <taxon>Bacteria</taxon>
        <taxon>Pseudomonadati</taxon>
        <taxon>Pseudomonadota</taxon>
        <taxon>Gammaproteobacteria</taxon>
        <taxon>Vibrionales</taxon>
        <taxon>Vibrionaceae</taxon>
        <taxon>Vibrio</taxon>
    </lineage>
</organism>
<comment type="caution">
    <text evidence="1">The sequence shown here is derived from an EMBL/GenBank/DDBJ whole genome shotgun (WGS) entry which is preliminary data.</text>
</comment>
<dbReference type="Proteomes" id="UP000008367">
    <property type="component" value="Unassembled WGS sequence"/>
</dbReference>
<dbReference type="AlphaFoldDB" id="A0A454CPQ2"/>
<feature type="non-terminal residue" evidence="1">
    <location>
        <position position="1"/>
    </location>
</feature>
<dbReference type="EMBL" id="AJSR01002553">
    <property type="protein sequence ID" value="EKM28377.1"/>
    <property type="molecule type" value="Genomic_DNA"/>
</dbReference>
<name>A0A454CPQ2_VIBHA</name>
<protein>
    <submittedName>
        <fullName evidence="1">Uncharacterized protein</fullName>
    </submittedName>
</protein>
<reference evidence="1 2" key="1">
    <citation type="submission" date="2012-10" db="EMBL/GenBank/DDBJ databases">
        <title>Genome sequence of Vibrio Cholerae HENC-02.</title>
        <authorList>
            <person name="Eppinger M."/>
            <person name="Hasan N.A."/>
            <person name="Sengamalay N."/>
            <person name="Hine E."/>
            <person name="Su Q."/>
            <person name="Daugherty S.C."/>
            <person name="Young S."/>
            <person name="Sadzewicz L."/>
            <person name="Tallon L."/>
            <person name="Cebula T.A."/>
            <person name="Ravel J."/>
            <person name="Colwell R.R."/>
        </authorList>
    </citation>
    <scope>NUCLEOTIDE SEQUENCE [LARGE SCALE GENOMIC DNA]</scope>
    <source>
        <strain evidence="1 2">HENC-02</strain>
    </source>
</reference>
<sequence>EMQYVSFKAKGGTFYIIAANAYCPSHLCI</sequence>
<gene>
    <name evidence="1" type="ORF">VCHENC02_5723B</name>
</gene>
<evidence type="ECO:0000313" key="1">
    <source>
        <dbReference type="EMBL" id="EKM28377.1"/>
    </source>
</evidence>
<accession>A0A454CPQ2</accession>
<evidence type="ECO:0000313" key="2">
    <source>
        <dbReference type="Proteomes" id="UP000008367"/>
    </source>
</evidence>
<proteinExistence type="predicted"/>